<dbReference type="CDD" id="cd13868">
    <property type="entry name" value="CuRO_2_CotA_like"/>
    <property type="match status" value="1"/>
</dbReference>
<dbReference type="Gene3D" id="2.60.40.420">
    <property type="entry name" value="Cupredoxins - blue copper proteins"/>
    <property type="match status" value="3"/>
</dbReference>
<dbReference type="InterPro" id="IPR011707">
    <property type="entry name" value="Cu-oxidase-like_N"/>
</dbReference>
<dbReference type="AlphaFoldDB" id="A0A1U8AAH3"/>
<reference evidence="12" key="1">
    <citation type="submission" date="2025-08" db="UniProtKB">
        <authorList>
            <consortium name="RefSeq"/>
        </authorList>
    </citation>
    <scope>IDENTIFICATION</scope>
</reference>
<dbReference type="eggNOG" id="ENOG502QR4X">
    <property type="taxonomic scope" value="Eukaryota"/>
</dbReference>
<dbReference type="OMA" id="GMYHTTW"/>
<keyword evidence="7" id="KW-0560">Oxidoreductase</keyword>
<evidence type="ECO:0000256" key="3">
    <source>
        <dbReference type="ARBA" id="ARBA00010609"/>
    </source>
</evidence>
<dbReference type="InterPro" id="IPR011706">
    <property type="entry name" value="Cu-oxidase_C"/>
</dbReference>
<dbReference type="SUPFAM" id="SSF49503">
    <property type="entry name" value="Cupredoxins"/>
    <property type="match status" value="3"/>
</dbReference>
<name>A0A1U8AAH3_NELNU</name>
<dbReference type="Pfam" id="PF00394">
    <property type="entry name" value="Cu-oxidase"/>
    <property type="match status" value="1"/>
</dbReference>
<dbReference type="GeneID" id="104598579"/>
<dbReference type="CDD" id="cd13844">
    <property type="entry name" value="CuRO_1_BOD_CotA_like"/>
    <property type="match status" value="1"/>
</dbReference>
<dbReference type="GO" id="GO:0005789">
    <property type="term" value="C:endoplasmic reticulum membrane"/>
    <property type="evidence" value="ECO:0007669"/>
    <property type="project" value="UniProtKB-SubCell"/>
</dbReference>
<evidence type="ECO:0000256" key="7">
    <source>
        <dbReference type="ARBA" id="ARBA00023002"/>
    </source>
</evidence>
<keyword evidence="4" id="KW-0479">Metal-binding</keyword>
<evidence type="ECO:0000313" key="11">
    <source>
        <dbReference type="Proteomes" id="UP000189703"/>
    </source>
</evidence>
<organism evidence="11 12">
    <name type="scientific">Nelumbo nucifera</name>
    <name type="common">Sacred lotus</name>
    <dbReference type="NCBI Taxonomy" id="4432"/>
    <lineage>
        <taxon>Eukaryota</taxon>
        <taxon>Viridiplantae</taxon>
        <taxon>Streptophyta</taxon>
        <taxon>Embryophyta</taxon>
        <taxon>Tracheophyta</taxon>
        <taxon>Spermatophyta</taxon>
        <taxon>Magnoliopsida</taxon>
        <taxon>Proteales</taxon>
        <taxon>Nelumbonaceae</taxon>
        <taxon>Nelumbo</taxon>
    </lineage>
</organism>
<dbReference type="InterPro" id="IPR001117">
    <property type="entry name" value="Cu-oxidase_2nd"/>
</dbReference>
<comment type="similarity">
    <text evidence="3">Belongs to the multicopper oxidase family.</text>
</comment>
<dbReference type="KEGG" id="nnu:104598579"/>
<dbReference type="FunFam" id="2.60.40.420:FF:000081">
    <property type="entry name" value="Spore coat protein A"/>
    <property type="match status" value="1"/>
</dbReference>
<evidence type="ECO:0000256" key="8">
    <source>
        <dbReference type="ARBA" id="ARBA00023008"/>
    </source>
</evidence>
<evidence type="ECO:0000256" key="2">
    <source>
        <dbReference type="ARBA" id="ARBA00004406"/>
    </source>
</evidence>
<evidence type="ECO:0000256" key="6">
    <source>
        <dbReference type="ARBA" id="ARBA00022824"/>
    </source>
</evidence>
<dbReference type="Pfam" id="PF07732">
    <property type="entry name" value="Cu-oxidase_3"/>
    <property type="match status" value="1"/>
</dbReference>
<evidence type="ECO:0000256" key="5">
    <source>
        <dbReference type="ARBA" id="ARBA00022729"/>
    </source>
</evidence>
<dbReference type="InterPro" id="IPR052152">
    <property type="entry name" value="LPR1/LPR2"/>
</dbReference>
<dbReference type="Proteomes" id="UP000189703">
    <property type="component" value="Unplaced"/>
</dbReference>
<evidence type="ECO:0000256" key="10">
    <source>
        <dbReference type="ARBA" id="ARBA00023180"/>
    </source>
</evidence>
<dbReference type="Pfam" id="PF07731">
    <property type="entry name" value="Cu-oxidase_2"/>
    <property type="match status" value="1"/>
</dbReference>
<keyword evidence="11" id="KW-1185">Reference proteome</keyword>
<sequence length="580" mass="63864">MVAKLLLTLIYLVMTIRSRAATLPPITDATLTQVAGSLQMFVDELPQMPSLLGYSNGPTSPKPGSLTIGMYRKKWKFHRNLPATTVFAFGTSEDAATVPGPTIEAIKGVPTLVTWQNKLPQTHILPWDSSIPTAIPKKGGVPTVVHLHGGVHESQHDGHPLAWFTSGFKETGSTWSKSTYTYPNVQHSGNLWYHDHTIGLTRVNLLAGLIAAYIIRDPTLDASLNLPSGAEFDRTLIIFDRSFNTDGSLYMNFTGTVPAIHPQWQPEYFGHAIIVNGKAWPFMKVQKRKYRFRITNASNARYLQLSLSKGLSFTQVGSDASYLPAPVQMASILLAPSEIADVIIDFSTSTATEIVMNNNAVYPFPSGNPVDNLNSKVMKFIIVPKNPTIPDSSRIPASLVSYKASTTDTATKRRYIVLYEYTTPSGSSTHLYINGKRYEDPVTETPKSGSTEIWEVINLTNDNHPLHIHLATFQAIKVQSISNPTQFTSCMAQKNDAVACNVASYLTPPSTGNGVPANEMTWKNTVKMAPATQTTVVVKFNLVETNSLWPFDATTTPGYVYHCHILDHEDNAMIRPLQLV</sequence>
<keyword evidence="9" id="KW-0472">Membrane</keyword>
<evidence type="ECO:0000256" key="9">
    <source>
        <dbReference type="ARBA" id="ARBA00023136"/>
    </source>
</evidence>
<protein>
    <submittedName>
        <fullName evidence="12">Multicopper oxidase LPR2-like</fullName>
    </submittedName>
</protein>
<gene>
    <name evidence="12" type="primary">LOC104598579</name>
</gene>
<dbReference type="InterPro" id="IPR008972">
    <property type="entry name" value="Cupredoxin"/>
</dbReference>
<dbReference type="GO" id="GO:0016036">
    <property type="term" value="P:cellular response to phosphate starvation"/>
    <property type="evidence" value="ECO:0007669"/>
    <property type="project" value="InterPro"/>
</dbReference>
<keyword evidence="5" id="KW-0732">Signal</keyword>
<dbReference type="PANTHER" id="PTHR48461:SF1">
    <property type="entry name" value="MULTICOPPER OXIDASE LPR1-LIKE"/>
    <property type="match status" value="1"/>
</dbReference>
<dbReference type="RefSeq" id="XP_010259063.1">
    <property type="nucleotide sequence ID" value="XM_010260761.2"/>
</dbReference>
<evidence type="ECO:0000313" key="12">
    <source>
        <dbReference type="RefSeq" id="XP_010259063.1"/>
    </source>
</evidence>
<keyword evidence="10" id="KW-0325">Glycoprotein</keyword>
<dbReference type="InterPro" id="IPR002355">
    <property type="entry name" value="Cu_oxidase_Cu_BS"/>
</dbReference>
<dbReference type="PROSITE" id="PS00080">
    <property type="entry name" value="MULTICOPPER_OXIDASE2"/>
    <property type="match status" value="1"/>
</dbReference>
<proteinExistence type="inferred from homology"/>
<comment type="cofactor">
    <cofactor evidence="1">
        <name>Cu cation</name>
        <dbReference type="ChEBI" id="CHEBI:23378"/>
    </cofactor>
</comment>
<evidence type="ECO:0000256" key="4">
    <source>
        <dbReference type="ARBA" id="ARBA00022723"/>
    </source>
</evidence>
<dbReference type="GO" id="GO:0016491">
    <property type="term" value="F:oxidoreductase activity"/>
    <property type="evidence" value="ECO:0007669"/>
    <property type="project" value="UniProtKB-KW"/>
</dbReference>
<keyword evidence="8" id="KW-0186">Copper</keyword>
<evidence type="ECO:0000256" key="1">
    <source>
        <dbReference type="ARBA" id="ARBA00001935"/>
    </source>
</evidence>
<comment type="subcellular location">
    <subcellularLocation>
        <location evidence="2">Endoplasmic reticulum membrane</location>
        <topology evidence="2">Peripheral membrane protein</topology>
    </subcellularLocation>
</comment>
<dbReference type="OrthoDB" id="262547at2759"/>
<keyword evidence="6" id="KW-0256">Endoplasmic reticulum</keyword>
<dbReference type="PANTHER" id="PTHR48461">
    <property type="entry name" value="MULTICOPPER OXIDASE LPR1-LIKE"/>
    <property type="match status" value="1"/>
</dbReference>
<dbReference type="GO" id="GO:0005507">
    <property type="term" value="F:copper ion binding"/>
    <property type="evidence" value="ECO:0007669"/>
    <property type="project" value="InterPro"/>
</dbReference>
<accession>A0A1U8AAH3</accession>